<dbReference type="OrthoDB" id="9811589at2"/>
<dbReference type="GeneID" id="65281988"/>
<dbReference type="SUPFAM" id="SSF53335">
    <property type="entry name" value="S-adenosyl-L-methionine-dependent methyltransferases"/>
    <property type="match status" value="1"/>
</dbReference>
<protein>
    <submittedName>
        <fullName evidence="3">Class I SAM-dependent methyltransferase</fullName>
    </submittedName>
</protein>
<dbReference type="Pfam" id="PF13649">
    <property type="entry name" value="Methyltransf_25"/>
    <property type="match status" value="1"/>
</dbReference>
<evidence type="ECO:0000313" key="3">
    <source>
        <dbReference type="EMBL" id="PZD80962.1"/>
    </source>
</evidence>
<dbReference type="PANTHER" id="PTHR43861">
    <property type="entry name" value="TRANS-ACONITATE 2-METHYLTRANSFERASE-RELATED"/>
    <property type="match status" value="1"/>
</dbReference>
<name>A0A2W1KF27_ACIFR</name>
<evidence type="ECO:0000259" key="2">
    <source>
        <dbReference type="Pfam" id="PF13649"/>
    </source>
</evidence>
<keyword evidence="3" id="KW-0489">Methyltransferase</keyword>
<reference evidence="3 4" key="1">
    <citation type="submission" date="2018-06" db="EMBL/GenBank/DDBJ databases">
        <title>Draft sequence of Acidithiobacillus ferrooxidans CCM 4253.</title>
        <authorList>
            <person name="Moya-Beltran A."/>
            <person name="Castro M."/>
            <person name="Covarrubias P.C."/>
            <person name="Issotta F."/>
            <person name="Janiczek O."/>
            <person name="Mandl M."/>
            <person name="Kucera J."/>
            <person name="Quatrini R."/>
        </authorList>
    </citation>
    <scope>NUCLEOTIDE SEQUENCE [LARGE SCALE GENOMIC DNA]</scope>
    <source>
        <strain evidence="3 4">CCM 4253</strain>
    </source>
</reference>
<keyword evidence="1 3" id="KW-0808">Transferase</keyword>
<dbReference type="InterPro" id="IPR041698">
    <property type="entry name" value="Methyltransf_25"/>
</dbReference>
<evidence type="ECO:0000313" key="4">
    <source>
        <dbReference type="Proteomes" id="UP000248886"/>
    </source>
</evidence>
<dbReference type="CDD" id="cd02440">
    <property type="entry name" value="AdoMet_MTases"/>
    <property type="match status" value="1"/>
</dbReference>
<organism evidence="3 4">
    <name type="scientific">Acidithiobacillus ferrooxidans</name>
    <name type="common">Thiobacillus ferrooxidans</name>
    <dbReference type="NCBI Taxonomy" id="920"/>
    <lineage>
        <taxon>Bacteria</taxon>
        <taxon>Pseudomonadati</taxon>
        <taxon>Pseudomonadota</taxon>
        <taxon>Acidithiobacillia</taxon>
        <taxon>Acidithiobacillales</taxon>
        <taxon>Acidithiobacillaceae</taxon>
        <taxon>Acidithiobacillus</taxon>
    </lineage>
</organism>
<accession>A0A2W1KF27</accession>
<dbReference type="Gene3D" id="3.40.50.150">
    <property type="entry name" value="Vaccinia Virus protein VP39"/>
    <property type="match status" value="1"/>
</dbReference>
<comment type="caution">
    <text evidence="3">The sequence shown here is derived from an EMBL/GenBank/DDBJ whole genome shotgun (WGS) entry which is preliminary data.</text>
</comment>
<sequence>MRVPDDTDKNWEQFGRQDPYYGVITHDQYRQENLSAERRHEFFASGVAHMEAVLSTVRQHLDAEFTVKRALYFGCGVGRLLIPLARIAEEVTGVDVSDAMLEEARKNCAAQSVRNVLLVKSDDALSLLDGTYDFIHSFIVFQHIPVQRGERLFAQLLTRLAPGGIGVIHFKYGQDFEYRKLHTWLDRHVPGGGNLLNLSKGRKFSAPRMQMYTYDLNVLCALLQKAGITNFFTTFENHGGNWGVMLYFQRGS</sequence>
<dbReference type="EMBL" id="QKQP01000005">
    <property type="protein sequence ID" value="PZD80962.1"/>
    <property type="molecule type" value="Genomic_DNA"/>
</dbReference>
<evidence type="ECO:0000256" key="1">
    <source>
        <dbReference type="ARBA" id="ARBA00022679"/>
    </source>
</evidence>
<proteinExistence type="predicted"/>
<dbReference type="RefSeq" id="WP_111122590.1">
    <property type="nucleotide sequence ID" value="NZ_AP025160.1"/>
</dbReference>
<dbReference type="AlphaFoldDB" id="A0A2W1KF27"/>
<dbReference type="InterPro" id="IPR029063">
    <property type="entry name" value="SAM-dependent_MTases_sf"/>
</dbReference>
<dbReference type="Proteomes" id="UP000248886">
    <property type="component" value="Unassembled WGS sequence"/>
</dbReference>
<gene>
    <name evidence="3" type="ORF">DN052_11160</name>
</gene>
<feature type="domain" description="Methyltransferase" evidence="2">
    <location>
        <begin position="71"/>
        <end position="164"/>
    </location>
</feature>
<dbReference type="GO" id="GO:0032259">
    <property type="term" value="P:methylation"/>
    <property type="evidence" value="ECO:0007669"/>
    <property type="project" value="UniProtKB-KW"/>
</dbReference>
<dbReference type="GO" id="GO:0008168">
    <property type="term" value="F:methyltransferase activity"/>
    <property type="evidence" value="ECO:0007669"/>
    <property type="project" value="UniProtKB-KW"/>
</dbReference>